<feature type="compositionally biased region" description="Low complexity" evidence="1">
    <location>
        <begin position="201"/>
        <end position="210"/>
    </location>
</feature>
<feature type="domain" description="DUF6598" evidence="2">
    <location>
        <begin position="355"/>
        <end position="589"/>
    </location>
</feature>
<dbReference type="PANTHER" id="PTHR33065:SF163">
    <property type="entry name" value="OS05G0112700 PROTEIN"/>
    <property type="match status" value="1"/>
</dbReference>
<gene>
    <name evidence="3" type="ORF">URODEC1_LOCUS43463</name>
</gene>
<dbReference type="Pfam" id="PF20241">
    <property type="entry name" value="DUF6598"/>
    <property type="match status" value="1"/>
</dbReference>
<feature type="compositionally biased region" description="Basic and acidic residues" evidence="1">
    <location>
        <begin position="1"/>
        <end position="13"/>
    </location>
</feature>
<dbReference type="EMBL" id="OZ075128">
    <property type="protein sequence ID" value="CAL4959019.1"/>
    <property type="molecule type" value="Genomic_DNA"/>
</dbReference>
<organism evidence="3 4">
    <name type="scientific">Urochloa decumbens</name>
    <dbReference type="NCBI Taxonomy" id="240449"/>
    <lineage>
        <taxon>Eukaryota</taxon>
        <taxon>Viridiplantae</taxon>
        <taxon>Streptophyta</taxon>
        <taxon>Embryophyta</taxon>
        <taxon>Tracheophyta</taxon>
        <taxon>Spermatophyta</taxon>
        <taxon>Magnoliopsida</taxon>
        <taxon>Liliopsida</taxon>
        <taxon>Poales</taxon>
        <taxon>Poaceae</taxon>
        <taxon>PACMAD clade</taxon>
        <taxon>Panicoideae</taxon>
        <taxon>Panicodae</taxon>
        <taxon>Paniceae</taxon>
        <taxon>Melinidinae</taxon>
        <taxon>Urochloa</taxon>
    </lineage>
</organism>
<feature type="region of interest" description="Disordered" evidence="1">
    <location>
        <begin position="193"/>
        <end position="228"/>
    </location>
</feature>
<feature type="compositionally biased region" description="Basic residues" evidence="1">
    <location>
        <begin position="213"/>
        <end position="224"/>
    </location>
</feature>
<evidence type="ECO:0000256" key="1">
    <source>
        <dbReference type="SAM" id="MobiDB-lite"/>
    </source>
</evidence>
<reference evidence="4" key="1">
    <citation type="submission" date="2024-06" db="EMBL/GenBank/DDBJ databases">
        <authorList>
            <person name="Ryan C."/>
        </authorList>
    </citation>
    <scope>NUCLEOTIDE SEQUENCE [LARGE SCALE GENOMIC DNA]</scope>
</reference>
<feature type="compositionally biased region" description="Basic residues" evidence="1">
    <location>
        <begin position="49"/>
        <end position="63"/>
    </location>
</feature>
<feature type="region of interest" description="Disordered" evidence="1">
    <location>
        <begin position="1"/>
        <end position="65"/>
    </location>
</feature>
<dbReference type="Proteomes" id="UP001497457">
    <property type="component" value="Chromosome 18b"/>
</dbReference>
<keyword evidence="4" id="KW-1185">Reference proteome</keyword>
<feature type="region of interest" description="Disordered" evidence="1">
    <location>
        <begin position="89"/>
        <end position="116"/>
    </location>
</feature>
<evidence type="ECO:0000313" key="4">
    <source>
        <dbReference type="Proteomes" id="UP001497457"/>
    </source>
</evidence>
<name>A0ABC8ZCN7_9POAL</name>
<dbReference type="InterPro" id="IPR046533">
    <property type="entry name" value="DUF6598"/>
</dbReference>
<sequence length="604" mass="68293">MPQVREADDRRTPPDGQLPRPPPPPPDSGAAPRLRRRPPPPPALTSHAKLPRRHPLPRLRRRSGTSAAAILRRRLLIRRDLDAVAAQGLLPSPPRISPAADPARPPSSAAPTRRRLDRPHRCRSFFLSFFFPFFGKGTRLGWILSLVRKTEQKAARKGKTTDGDANSHFGTPVDPLFICDSIITLFEDPQNSSHLSTNPCSSSSSAAAAATARRGHRTNKRKKRVGMDDEERAKHMLLTLYKQVRELSEPIKRNVRKRQMQKEKMLHQRFIEECPYSDLILETSSSWVHKVTEVLNVVRLRQISPLNPKTGLCVPTRFCECYNIAFFDFDKESKVVYGPLFREIPPSKYHSLHDSVNVISIKVAQSDVRYPINVYGTVLARDENDYRCVYLFKRGRDDPQLITRKNRMLALTGPYRALAGLDFMYFELNLKIKGDGPVDDEDFSKGLVVRRCYTVDVTKPTNLSLESYLSTVQLECTHVSYALEASIGVNFLDGKSTFTGKIFASTSGSSTTKMVLYDSQVAGTKTEFGSGGSVSLSRRIVAVPLAEDLLLYFCVRDSYNKSRRLKFVIWNGMDQRTCDLGTCKLQIKIIWKGVFRQKCAQVYY</sequence>
<dbReference type="AlphaFoldDB" id="A0ABC8ZCN7"/>
<feature type="compositionally biased region" description="Low complexity" evidence="1">
    <location>
        <begin position="97"/>
        <end position="111"/>
    </location>
</feature>
<evidence type="ECO:0000259" key="2">
    <source>
        <dbReference type="Pfam" id="PF20241"/>
    </source>
</evidence>
<accession>A0ABC8ZCN7</accession>
<evidence type="ECO:0000313" key="3">
    <source>
        <dbReference type="EMBL" id="CAL4959019.1"/>
    </source>
</evidence>
<proteinExistence type="predicted"/>
<protein>
    <recommendedName>
        <fullName evidence="2">DUF6598 domain-containing protein</fullName>
    </recommendedName>
</protein>
<dbReference type="PANTHER" id="PTHR33065">
    <property type="entry name" value="OS07G0486400 PROTEIN"/>
    <property type="match status" value="1"/>
</dbReference>
<reference evidence="3 4" key="2">
    <citation type="submission" date="2024-10" db="EMBL/GenBank/DDBJ databases">
        <authorList>
            <person name="Ryan C."/>
        </authorList>
    </citation>
    <scope>NUCLEOTIDE SEQUENCE [LARGE SCALE GENOMIC DNA]</scope>
</reference>